<evidence type="ECO:0000313" key="1">
    <source>
        <dbReference type="EMBL" id="SIS21262.1"/>
    </source>
</evidence>
<organism evidence="1 2">
    <name type="scientific">Natronorubrum thiooxidans</name>
    <dbReference type="NCBI Taxonomy" id="308853"/>
    <lineage>
        <taxon>Archaea</taxon>
        <taxon>Methanobacteriati</taxon>
        <taxon>Methanobacteriota</taxon>
        <taxon>Stenosarchaea group</taxon>
        <taxon>Halobacteria</taxon>
        <taxon>Halobacteriales</taxon>
        <taxon>Natrialbaceae</taxon>
        <taxon>Natronorubrum</taxon>
    </lineage>
</organism>
<accession>A0A1N7H8X2</accession>
<reference evidence="2" key="1">
    <citation type="submission" date="2017-01" db="EMBL/GenBank/DDBJ databases">
        <authorList>
            <person name="Varghese N."/>
            <person name="Submissions S."/>
        </authorList>
    </citation>
    <scope>NUCLEOTIDE SEQUENCE [LARGE SCALE GENOMIC DNA]</scope>
    <source>
        <strain evidence="2">type strain: HArc-</strain>
    </source>
</reference>
<proteinExistence type="predicted"/>
<protein>
    <submittedName>
        <fullName evidence="1">Uncharacterized protein</fullName>
    </submittedName>
</protein>
<dbReference type="Proteomes" id="UP000185936">
    <property type="component" value="Unassembled WGS sequence"/>
</dbReference>
<dbReference type="AlphaFoldDB" id="A0A1N7H8X2"/>
<evidence type="ECO:0000313" key="2">
    <source>
        <dbReference type="Proteomes" id="UP000185936"/>
    </source>
</evidence>
<dbReference type="STRING" id="308853.SAMN05421752_1343"/>
<keyword evidence="2" id="KW-1185">Reference proteome</keyword>
<sequence length="32" mass="3647">MSVLLKDHDSELNLRPGTTKSDIVAYLYQNPK</sequence>
<name>A0A1N7H8X2_9EURY</name>
<dbReference type="EMBL" id="FTNR01000034">
    <property type="protein sequence ID" value="SIS21262.1"/>
    <property type="molecule type" value="Genomic_DNA"/>
</dbReference>
<gene>
    <name evidence="1" type="ORF">SAMN05421752_1343</name>
</gene>